<organism evidence="1 2">
    <name type="scientific">Crenichthys baileyi</name>
    <name type="common">White River springfish</name>
    <dbReference type="NCBI Taxonomy" id="28760"/>
    <lineage>
        <taxon>Eukaryota</taxon>
        <taxon>Metazoa</taxon>
        <taxon>Chordata</taxon>
        <taxon>Craniata</taxon>
        <taxon>Vertebrata</taxon>
        <taxon>Euteleostomi</taxon>
        <taxon>Actinopterygii</taxon>
        <taxon>Neopterygii</taxon>
        <taxon>Teleostei</taxon>
        <taxon>Neoteleostei</taxon>
        <taxon>Acanthomorphata</taxon>
        <taxon>Ovalentaria</taxon>
        <taxon>Atherinomorphae</taxon>
        <taxon>Cyprinodontiformes</taxon>
        <taxon>Goodeidae</taxon>
        <taxon>Crenichthys</taxon>
    </lineage>
</organism>
<sequence>MKRAELSCQQSCRAQRRADTYFPAARPKMHSSWSGRTNQSQDEYLSGVNHAHVRAASNPPPHSAYRCSSSRLLVCCSCANGGEIT</sequence>
<protein>
    <submittedName>
        <fullName evidence="1">Uncharacterized protein</fullName>
    </submittedName>
</protein>
<reference evidence="1 2" key="1">
    <citation type="submission" date="2021-06" db="EMBL/GenBank/DDBJ databases">
        <authorList>
            <person name="Palmer J.M."/>
        </authorList>
    </citation>
    <scope>NUCLEOTIDE SEQUENCE [LARGE SCALE GENOMIC DNA]</scope>
    <source>
        <strain evidence="1 2">MEX-2019</strain>
        <tissue evidence="1">Muscle</tissue>
    </source>
</reference>
<comment type="caution">
    <text evidence="1">The sequence shown here is derived from an EMBL/GenBank/DDBJ whole genome shotgun (WGS) entry which is preliminary data.</text>
</comment>
<dbReference type="EMBL" id="JAHHUM010001970">
    <property type="protein sequence ID" value="KAK5607753.1"/>
    <property type="molecule type" value="Genomic_DNA"/>
</dbReference>
<accession>A0AAV9RFJ2</accession>
<dbReference type="Proteomes" id="UP001311232">
    <property type="component" value="Unassembled WGS sequence"/>
</dbReference>
<proteinExistence type="predicted"/>
<name>A0AAV9RFJ2_9TELE</name>
<dbReference type="AlphaFoldDB" id="A0AAV9RFJ2"/>
<keyword evidence="2" id="KW-1185">Reference proteome</keyword>
<gene>
    <name evidence="1" type="ORF">CRENBAI_012560</name>
</gene>
<evidence type="ECO:0000313" key="2">
    <source>
        <dbReference type="Proteomes" id="UP001311232"/>
    </source>
</evidence>
<evidence type="ECO:0000313" key="1">
    <source>
        <dbReference type="EMBL" id="KAK5607753.1"/>
    </source>
</evidence>